<keyword evidence="3" id="KW-0804">Transcription</keyword>
<dbReference type="PANTHER" id="PTHR30055">
    <property type="entry name" value="HTH-TYPE TRANSCRIPTIONAL REGULATOR RUTR"/>
    <property type="match status" value="1"/>
</dbReference>
<dbReference type="PANTHER" id="PTHR30055:SF234">
    <property type="entry name" value="HTH-TYPE TRANSCRIPTIONAL REGULATOR BETI"/>
    <property type="match status" value="1"/>
</dbReference>
<sequence>MLDAARSIALERGARTVTVDAIAALSGASVGSLYNRFGSRDKILTAAWQRALERFQEPFLDQLRRDDLNDAALGAARWIMEFARTQPEDARLLAAFRPADVLTDPNAPAAWRLAGGNAAIRDALRRLAERTGGGERAANCCHWPSSISPAAQFADACSMEHRFLRTSKPTSWPLSSPYLTALRSAEHGRFAGLVRAHQPIPW</sequence>
<protein>
    <recommendedName>
        <fullName evidence="5">HTH tetR-type domain-containing protein</fullName>
    </recommendedName>
</protein>
<gene>
    <name evidence="6" type="ORF">LAUMK13_03357</name>
</gene>
<dbReference type="InterPro" id="IPR050109">
    <property type="entry name" value="HTH-type_TetR-like_transc_reg"/>
</dbReference>
<evidence type="ECO:0000313" key="7">
    <source>
        <dbReference type="Proteomes" id="UP000267289"/>
    </source>
</evidence>
<dbReference type="GO" id="GO:0000976">
    <property type="term" value="F:transcription cis-regulatory region binding"/>
    <property type="evidence" value="ECO:0007669"/>
    <property type="project" value="TreeGrafter"/>
</dbReference>
<evidence type="ECO:0000259" key="5">
    <source>
        <dbReference type="PROSITE" id="PS50977"/>
    </source>
</evidence>
<keyword evidence="7" id="KW-1185">Reference proteome</keyword>
<dbReference type="InterPro" id="IPR009057">
    <property type="entry name" value="Homeodomain-like_sf"/>
</dbReference>
<dbReference type="InterPro" id="IPR001647">
    <property type="entry name" value="HTH_TetR"/>
</dbReference>
<feature type="DNA-binding region" description="H-T-H motif" evidence="4">
    <location>
        <begin position="18"/>
        <end position="37"/>
    </location>
</feature>
<dbReference type="Pfam" id="PF00440">
    <property type="entry name" value="TetR_N"/>
    <property type="match status" value="1"/>
</dbReference>
<dbReference type="GO" id="GO:0003700">
    <property type="term" value="F:DNA-binding transcription factor activity"/>
    <property type="evidence" value="ECO:0007669"/>
    <property type="project" value="TreeGrafter"/>
</dbReference>
<dbReference type="EMBL" id="UPHQ01000171">
    <property type="protein sequence ID" value="VBA41028.1"/>
    <property type="molecule type" value="Genomic_DNA"/>
</dbReference>
<keyword evidence="2 4" id="KW-0238">DNA-binding</keyword>
<evidence type="ECO:0000256" key="3">
    <source>
        <dbReference type="ARBA" id="ARBA00023163"/>
    </source>
</evidence>
<dbReference type="Proteomes" id="UP000267289">
    <property type="component" value="Unassembled WGS sequence"/>
</dbReference>
<organism evidence="6 7">
    <name type="scientific">Mycobacterium innocens</name>
    <dbReference type="NCBI Taxonomy" id="2341083"/>
    <lineage>
        <taxon>Bacteria</taxon>
        <taxon>Bacillati</taxon>
        <taxon>Actinomycetota</taxon>
        <taxon>Actinomycetes</taxon>
        <taxon>Mycobacteriales</taxon>
        <taxon>Mycobacteriaceae</taxon>
        <taxon>Mycobacterium</taxon>
    </lineage>
</organism>
<evidence type="ECO:0000256" key="2">
    <source>
        <dbReference type="ARBA" id="ARBA00023125"/>
    </source>
</evidence>
<feature type="domain" description="HTH tetR-type" evidence="5">
    <location>
        <begin position="1"/>
        <end position="55"/>
    </location>
</feature>
<accession>A0A498Q4B3</accession>
<proteinExistence type="predicted"/>
<keyword evidence="1" id="KW-0805">Transcription regulation</keyword>
<evidence type="ECO:0000256" key="1">
    <source>
        <dbReference type="ARBA" id="ARBA00023015"/>
    </source>
</evidence>
<name>A0A498Q4B3_9MYCO</name>
<dbReference type="PROSITE" id="PS50977">
    <property type="entry name" value="HTH_TETR_2"/>
    <property type="match status" value="1"/>
</dbReference>
<evidence type="ECO:0000256" key="4">
    <source>
        <dbReference type="PROSITE-ProRule" id="PRU00335"/>
    </source>
</evidence>
<dbReference type="SUPFAM" id="SSF46689">
    <property type="entry name" value="Homeodomain-like"/>
    <property type="match status" value="1"/>
</dbReference>
<dbReference type="Gene3D" id="1.10.357.10">
    <property type="entry name" value="Tetracycline Repressor, domain 2"/>
    <property type="match status" value="1"/>
</dbReference>
<evidence type="ECO:0000313" key="6">
    <source>
        <dbReference type="EMBL" id="VBA41028.1"/>
    </source>
</evidence>
<dbReference type="PRINTS" id="PR00455">
    <property type="entry name" value="HTHTETR"/>
</dbReference>
<reference evidence="6 7" key="1">
    <citation type="submission" date="2018-09" db="EMBL/GenBank/DDBJ databases">
        <authorList>
            <person name="Tagini F."/>
        </authorList>
    </citation>
    <scope>NUCLEOTIDE SEQUENCE [LARGE SCALE GENOMIC DNA]</scope>
    <source>
        <strain evidence="6 7">MK13</strain>
    </source>
</reference>
<dbReference type="AlphaFoldDB" id="A0A498Q4B3"/>